<sequence length="151" mass="17190">MNLQFDPAFHKLLVESYERLTGQSLVPSGLNTEESARWLYTDAPFAVLAHNTAPDAVFIYGNKAAMQLFEYRWDELTALPTRLSAEPLEREERQRFLERVELDGFITGYSGVRVAKSGARFQIMNATVWQLIDEDGSHQGQAAMLPQWKPL</sequence>
<proteinExistence type="predicted"/>
<evidence type="ECO:0000259" key="1">
    <source>
        <dbReference type="Pfam" id="PF08670"/>
    </source>
</evidence>
<dbReference type="AlphaFoldDB" id="A0A7W7ZME6"/>
<accession>A0A7W7ZME6</accession>
<dbReference type="Pfam" id="PF08670">
    <property type="entry name" value="MEKHLA"/>
    <property type="match status" value="1"/>
</dbReference>
<dbReference type="RefSeq" id="WP_184253123.1">
    <property type="nucleotide sequence ID" value="NZ_JACHIO010000003.1"/>
</dbReference>
<feature type="domain" description="MEKHLA" evidence="1">
    <location>
        <begin position="9"/>
        <end position="149"/>
    </location>
</feature>
<dbReference type="InterPro" id="IPR013978">
    <property type="entry name" value="MEKHLA"/>
</dbReference>
<organism evidence="2 3">
    <name type="scientific">Granulicella mallensis</name>
    <dbReference type="NCBI Taxonomy" id="940614"/>
    <lineage>
        <taxon>Bacteria</taxon>
        <taxon>Pseudomonadati</taxon>
        <taxon>Acidobacteriota</taxon>
        <taxon>Terriglobia</taxon>
        <taxon>Terriglobales</taxon>
        <taxon>Acidobacteriaceae</taxon>
        <taxon>Granulicella</taxon>
    </lineage>
</organism>
<comment type="caution">
    <text evidence="2">The sequence shown here is derived from an EMBL/GenBank/DDBJ whole genome shotgun (WGS) entry which is preliminary data.</text>
</comment>
<dbReference type="EMBL" id="JACHIO010000003">
    <property type="protein sequence ID" value="MBB5062573.1"/>
    <property type="molecule type" value="Genomic_DNA"/>
</dbReference>
<dbReference type="Gene3D" id="3.30.450.20">
    <property type="entry name" value="PAS domain"/>
    <property type="match status" value="1"/>
</dbReference>
<gene>
    <name evidence="2" type="ORF">HDF15_000903</name>
</gene>
<dbReference type="Proteomes" id="UP000584867">
    <property type="component" value="Unassembled WGS sequence"/>
</dbReference>
<protein>
    <submittedName>
        <fullName evidence="2">PAS domain-containing protein</fullName>
    </submittedName>
</protein>
<dbReference type="InterPro" id="IPR035965">
    <property type="entry name" value="PAS-like_dom_sf"/>
</dbReference>
<reference evidence="2 3" key="1">
    <citation type="submission" date="2020-08" db="EMBL/GenBank/DDBJ databases">
        <title>Genomic Encyclopedia of Type Strains, Phase IV (KMG-V): Genome sequencing to study the core and pangenomes of soil and plant-associated prokaryotes.</title>
        <authorList>
            <person name="Whitman W."/>
        </authorList>
    </citation>
    <scope>NUCLEOTIDE SEQUENCE [LARGE SCALE GENOMIC DNA]</scope>
    <source>
        <strain evidence="2 3">X5P3</strain>
    </source>
</reference>
<evidence type="ECO:0000313" key="3">
    <source>
        <dbReference type="Proteomes" id="UP000584867"/>
    </source>
</evidence>
<evidence type="ECO:0000313" key="2">
    <source>
        <dbReference type="EMBL" id="MBB5062573.1"/>
    </source>
</evidence>
<name>A0A7W7ZME6_9BACT</name>
<dbReference type="SUPFAM" id="SSF55785">
    <property type="entry name" value="PYP-like sensor domain (PAS domain)"/>
    <property type="match status" value="1"/>
</dbReference>